<dbReference type="SMART" id="SM00731">
    <property type="entry name" value="SprT"/>
    <property type="match status" value="1"/>
</dbReference>
<sequence>MPKSTKPKKHNGRSRFSPYMRVLISARPTDKPATTATATQNDFENTREAEADSLLIELEEKLGKGRIAEATKQTGGVQIIWAKRLLLTAGYAHYRDIKTADGRVLPKVFIKLSSTLLDQRQKLLDTLVHEYCHLMVCLVDKDFITTHGPGFMKWGKLAEEIFSDYNVKIEATHNYAIKWKYYGQCGGRRGILHEVFDKEGNTFLLGGCPGVRARVLGQPGQAKPRCKKCGGKMVELEVTYLENGGRRYKLKKKAAEAGQGVSREVVVKKECQHDGDFFTASHEDLPGTTGVKKEDHIDG</sequence>
<evidence type="ECO:0000259" key="1">
    <source>
        <dbReference type="SMART" id="SM00731"/>
    </source>
</evidence>
<dbReference type="Proteomes" id="UP000799538">
    <property type="component" value="Unassembled WGS sequence"/>
</dbReference>
<feature type="domain" description="SprT-like" evidence="1">
    <location>
        <begin position="65"/>
        <end position="236"/>
    </location>
</feature>
<dbReference type="AlphaFoldDB" id="A0A6A6GPG7"/>
<protein>
    <submittedName>
        <fullName evidence="2">SprT-like family-domain-containing protein</fullName>
    </submittedName>
</protein>
<dbReference type="OrthoDB" id="20772at2759"/>
<keyword evidence="3" id="KW-1185">Reference proteome</keyword>
<dbReference type="EMBL" id="ML992501">
    <property type="protein sequence ID" value="KAF2227635.1"/>
    <property type="molecule type" value="Genomic_DNA"/>
</dbReference>
<dbReference type="InterPro" id="IPR006640">
    <property type="entry name" value="SprT-like_domain"/>
</dbReference>
<organism evidence="2 3">
    <name type="scientific">Elsinoe ampelina</name>
    <dbReference type="NCBI Taxonomy" id="302913"/>
    <lineage>
        <taxon>Eukaryota</taxon>
        <taxon>Fungi</taxon>
        <taxon>Dikarya</taxon>
        <taxon>Ascomycota</taxon>
        <taxon>Pezizomycotina</taxon>
        <taxon>Dothideomycetes</taxon>
        <taxon>Dothideomycetidae</taxon>
        <taxon>Myriangiales</taxon>
        <taxon>Elsinoaceae</taxon>
        <taxon>Elsinoe</taxon>
    </lineage>
</organism>
<accession>A0A6A6GPG7</accession>
<name>A0A6A6GPG7_9PEZI</name>
<dbReference type="Pfam" id="PF10263">
    <property type="entry name" value="SprT-like"/>
    <property type="match status" value="1"/>
</dbReference>
<gene>
    <name evidence="2" type="ORF">BDZ85DRAFT_5710</name>
</gene>
<dbReference type="PANTHER" id="PTHR23099">
    <property type="entry name" value="TRANSCRIPTIONAL REGULATOR"/>
    <property type="match status" value="1"/>
</dbReference>
<dbReference type="PANTHER" id="PTHR23099:SF0">
    <property type="entry name" value="GERM CELL NUCLEAR ACIDIC PROTEIN"/>
    <property type="match status" value="1"/>
</dbReference>
<evidence type="ECO:0000313" key="3">
    <source>
        <dbReference type="Proteomes" id="UP000799538"/>
    </source>
</evidence>
<dbReference type="GO" id="GO:0006950">
    <property type="term" value="P:response to stress"/>
    <property type="evidence" value="ECO:0007669"/>
    <property type="project" value="UniProtKB-ARBA"/>
</dbReference>
<reference evidence="3" key="1">
    <citation type="journal article" date="2020" name="Stud. Mycol.">
        <title>101 Dothideomycetes genomes: A test case for predicting lifestyles and emergence of pathogens.</title>
        <authorList>
            <person name="Haridas S."/>
            <person name="Albert R."/>
            <person name="Binder M."/>
            <person name="Bloem J."/>
            <person name="LaButti K."/>
            <person name="Salamov A."/>
            <person name="Andreopoulos B."/>
            <person name="Baker S."/>
            <person name="Barry K."/>
            <person name="Bills G."/>
            <person name="Bluhm B."/>
            <person name="Cannon C."/>
            <person name="Castanera R."/>
            <person name="Culley D."/>
            <person name="Daum C."/>
            <person name="Ezra D."/>
            <person name="Gonzalez J."/>
            <person name="Henrissat B."/>
            <person name="Kuo A."/>
            <person name="Liang C."/>
            <person name="Lipzen A."/>
            <person name="Lutzoni F."/>
            <person name="Magnuson J."/>
            <person name="Mondo S."/>
            <person name="Nolan M."/>
            <person name="Ohm R."/>
            <person name="Pangilinan J."/>
            <person name="Park H.-J."/>
            <person name="Ramirez L."/>
            <person name="Alfaro M."/>
            <person name="Sun H."/>
            <person name="Tritt A."/>
            <person name="Yoshinaga Y."/>
            <person name="Zwiers L.-H."/>
            <person name="Turgeon B."/>
            <person name="Goodwin S."/>
            <person name="Spatafora J."/>
            <person name="Crous P."/>
            <person name="Grigoriev I."/>
        </authorList>
    </citation>
    <scope>NUCLEOTIDE SEQUENCE [LARGE SCALE GENOMIC DNA]</scope>
    <source>
        <strain evidence="3">CECT 20119</strain>
    </source>
</reference>
<evidence type="ECO:0000313" key="2">
    <source>
        <dbReference type="EMBL" id="KAF2227635.1"/>
    </source>
</evidence>
<proteinExistence type="predicted"/>
<dbReference type="GO" id="GO:0005634">
    <property type="term" value="C:nucleus"/>
    <property type="evidence" value="ECO:0007669"/>
    <property type="project" value="TreeGrafter"/>
</dbReference>